<dbReference type="Gene3D" id="3.40.50.300">
    <property type="entry name" value="P-loop containing nucleotide triphosphate hydrolases"/>
    <property type="match status" value="1"/>
</dbReference>
<dbReference type="PROSITE" id="PS50823">
    <property type="entry name" value="KH_TYPE_2"/>
    <property type="match status" value="1"/>
</dbReference>
<dbReference type="OrthoDB" id="8954335at2759"/>
<evidence type="ECO:0000256" key="1">
    <source>
        <dbReference type="ARBA" id="ARBA00004305"/>
    </source>
</evidence>
<evidence type="ECO:0000256" key="13">
    <source>
        <dbReference type="ARBA" id="ARBA00023136"/>
    </source>
</evidence>
<keyword evidence="12 17" id="KW-0342">GTP-binding</keyword>
<dbReference type="GO" id="GO:0043024">
    <property type="term" value="F:ribosomal small subunit binding"/>
    <property type="evidence" value="ECO:0007669"/>
    <property type="project" value="TreeGrafter"/>
</dbReference>
<evidence type="ECO:0000313" key="20">
    <source>
        <dbReference type="Ensembl" id="ENSSFOP00015039959.1"/>
    </source>
</evidence>
<protein>
    <recommendedName>
        <fullName evidence="4">GTPase Era, mitochondrial</fullName>
    </recommendedName>
    <alternativeName>
        <fullName evidence="15">ERA-like protein 1</fullName>
    </alternativeName>
</protein>
<keyword evidence="21" id="KW-1185">Reference proteome</keyword>
<evidence type="ECO:0000256" key="10">
    <source>
        <dbReference type="ARBA" id="ARBA00022946"/>
    </source>
</evidence>
<keyword evidence="6" id="KW-0699">rRNA-binding</keyword>
<dbReference type="InterPro" id="IPR009019">
    <property type="entry name" value="KH_sf_prok-type"/>
</dbReference>
<keyword evidence="9 16" id="KW-0694">RNA-binding</keyword>
<keyword evidence="7 17" id="KW-0547">Nucleotide-binding</keyword>
<feature type="domain" description="KH type-2" evidence="18">
    <location>
        <begin position="401"/>
        <end position="478"/>
    </location>
</feature>
<dbReference type="GO" id="GO:0019843">
    <property type="term" value="F:rRNA binding"/>
    <property type="evidence" value="ECO:0007669"/>
    <property type="project" value="UniProtKB-KW"/>
</dbReference>
<dbReference type="InterPro" id="IPR005662">
    <property type="entry name" value="GTPase_Era-like"/>
</dbReference>
<feature type="region of interest" description="G4" evidence="17">
    <location>
        <begin position="250"/>
        <end position="253"/>
    </location>
</feature>
<evidence type="ECO:0000256" key="12">
    <source>
        <dbReference type="ARBA" id="ARBA00023134"/>
    </source>
</evidence>
<evidence type="ECO:0000256" key="5">
    <source>
        <dbReference type="ARBA" id="ARBA00022517"/>
    </source>
</evidence>
<dbReference type="Proteomes" id="UP000694397">
    <property type="component" value="Chromosome 4"/>
</dbReference>
<evidence type="ECO:0000259" key="19">
    <source>
        <dbReference type="PROSITE" id="PS51713"/>
    </source>
</evidence>
<comment type="similarity">
    <text evidence="3 17">Belongs to the TRAFAC class TrmE-Era-EngA-EngB-Septin-like GTPase superfamily. Era GTPase family.</text>
</comment>
<evidence type="ECO:0000256" key="15">
    <source>
        <dbReference type="ARBA" id="ARBA00030975"/>
    </source>
</evidence>
<feature type="region of interest" description="G2" evidence="17">
    <location>
        <begin position="160"/>
        <end position="164"/>
    </location>
</feature>
<sequence length="478" mass="52796">MSEITQRLEFRSGLFPLGPWSVIMVWARMALRLYASVLRNPARLSGGVCVPCAHETGGAAVRPSVRFLPARFASEALLGRVLKNTETGRHGPQNRCSAAGLSDSVFFSGKHKSSLVNDPDQPENSKILKVAIIGAPNAGKSTLSNQLVGKKVFAVSKKVHTTRSQAQGIFTEDDTQIVVLDTPGLINASKVKRHQLERSLLVDPWISVREADLVLVVVDVSDRWTRNKLGFEVLSCLAQNQHIPAALVLNKVDLLKNKSMLLDITVELTEGIVNGKKLEVRSAVQRFCEWESGDVEVGVTSPCPRVPGVKSGTAFASPAALPNEGLCKEDLRKLRDKQGWPCFQDVFMLSAIDSEEVETLKRYLVVGAKPGPWKYHSGVLTDQSPEEICTSAVRERLLEYLPQEVPYNVSQTVEMWHENDNGALDIMVKLYVTKENHLKMLIGQGGHMIGRIAREAGQDLMNVFRCEVKLKLSVKMKK</sequence>
<dbReference type="SUPFAM" id="SSF52540">
    <property type="entry name" value="P-loop containing nucleoside triphosphate hydrolases"/>
    <property type="match status" value="1"/>
</dbReference>
<keyword evidence="5" id="KW-0690">Ribosome biogenesis</keyword>
<feature type="region of interest" description="G1" evidence="17">
    <location>
        <begin position="134"/>
        <end position="141"/>
    </location>
</feature>
<dbReference type="KEGG" id="sfm:108936228"/>
<gene>
    <name evidence="20" type="primary">ERAL1</name>
    <name evidence="20" type="synonym">eral1</name>
</gene>
<keyword evidence="13" id="KW-0472">Membrane</keyword>
<dbReference type="PANTHER" id="PTHR42698:SF1">
    <property type="entry name" value="GTPASE ERA, MITOCHONDRIAL"/>
    <property type="match status" value="1"/>
</dbReference>
<dbReference type="PROSITE" id="PS51713">
    <property type="entry name" value="G_ERA"/>
    <property type="match status" value="1"/>
</dbReference>
<dbReference type="HAMAP" id="MF_00367">
    <property type="entry name" value="GTPase_Era"/>
    <property type="match status" value="1"/>
</dbReference>
<comment type="subcellular location">
    <subcellularLocation>
        <location evidence="2">Mitochondrion inner membrane</location>
        <topology evidence="2">Peripheral membrane protein</topology>
    </subcellularLocation>
    <subcellularLocation>
        <location evidence="1">Mitochondrion matrix</location>
    </subcellularLocation>
</comment>
<dbReference type="CDD" id="cd04163">
    <property type="entry name" value="Era"/>
    <property type="match status" value="1"/>
</dbReference>
<evidence type="ECO:0000256" key="8">
    <source>
        <dbReference type="ARBA" id="ARBA00022792"/>
    </source>
</evidence>
<dbReference type="CDD" id="cd22534">
    <property type="entry name" value="KH-II_Era"/>
    <property type="match status" value="1"/>
</dbReference>
<dbReference type="GO" id="GO:0005525">
    <property type="term" value="F:GTP binding"/>
    <property type="evidence" value="ECO:0007669"/>
    <property type="project" value="UniProtKB-UniRule"/>
</dbReference>
<dbReference type="PRINTS" id="PR00326">
    <property type="entry name" value="GTP1OBG"/>
</dbReference>
<evidence type="ECO:0000256" key="9">
    <source>
        <dbReference type="ARBA" id="ARBA00022884"/>
    </source>
</evidence>
<dbReference type="InterPro" id="IPR006073">
    <property type="entry name" value="GTP-bd"/>
</dbReference>
<feature type="region of interest" description="G5" evidence="17">
    <location>
        <begin position="349"/>
        <end position="351"/>
    </location>
</feature>
<dbReference type="GeneID" id="108936228"/>
<dbReference type="GeneTree" id="ENSGT00390000013800"/>
<reference evidence="20" key="2">
    <citation type="submission" date="2025-08" db="UniProtKB">
        <authorList>
            <consortium name="Ensembl"/>
        </authorList>
    </citation>
    <scope>IDENTIFICATION</scope>
</reference>
<dbReference type="GO" id="GO:0005759">
    <property type="term" value="C:mitochondrial matrix"/>
    <property type="evidence" value="ECO:0007669"/>
    <property type="project" value="UniProtKB-SubCell"/>
</dbReference>
<accession>A0A8C9SWL0</accession>
<keyword evidence="11" id="KW-0496">Mitochondrion</keyword>
<feature type="domain" description="Era-type G" evidence="19">
    <location>
        <begin position="126"/>
        <end position="371"/>
    </location>
</feature>
<dbReference type="Gene3D" id="3.30.300.20">
    <property type="match status" value="1"/>
</dbReference>
<dbReference type="InterPro" id="IPR030388">
    <property type="entry name" value="G_ERA_dom"/>
</dbReference>
<feature type="region of interest" description="G3" evidence="17">
    <location>
        <begin position="181"/>
        <end position="184"/>
    </location>
</feature>
<reference evidence="20 21" key="1">
    <citation type="submission" date="2019-04" db="EMBL/GenBank/DDBJ databases">
        <authorList>
            <consortium name="Wellcome Sanger Institute Data Sharing"/>
        </authorList>
    </citation>
    <scope>NUCLEOTIDE SEQUENCE [LARGE SCALE GENOMIC DNA]</scope>
</reference>
<name>A0A8C9SWL0_SCLFO</name>
<keyword evidence="8" id="KW-0999">Mitochondrion inner membrane</keyword>
<evidence type="ECO:0000256" key="4">
    <source>
        <dbReference type="ARBA" id="ARBA00019149"/>
    </source>
</evidence>
<evidence type="ECO:0000256" key="7">
    <source>
        <dbReference type="ARBA" id="ARBA00022741"/>
    </source>
</evidence>
<dbReference type="FunFam" id="3.30.300.20:FF:000016">
    <property type="entry name" value="GTPase Era, mitochondrial isoform 1"/>
    <property type="match status" value="1"/>
</dbReference>
<dbReference type="InterPro" id="IPR015946">
    <property type="entry name" value="KH_dom-like_a/b"/>
</dbReference>
<dbReference type="GO" id="GO:0005743">
    <property type="term" value="C:mitochondrial inner membrane"/>
    <property type="evidence" value="ECO:0007669"/>
    <property type="project" value="UniProtKB-SubCell"/>
</dbReference>
<dbReference type="CTD" id="26284"/>
<dbReference type="Pfam" id="PF01926">
    <property type="entry name" value="MMR_HSR1"/>
    <property type="match status" value="1"/>
</dbReference>
<evidence type="ECO:0000256" key="3">
    <source>
        <dbReference type="ARBA" id="ARBA00007921"/>
    </source>
</evidence>
<evidence type="ECO:0000256" key="11">
    <source>
        <dbReference type="ARBA" id="ARBA00023128"/>
    </source>
</evidence>
<dbReference type="PANTHER" id="PTHR42698">
    <property type="entry name" value="GTPASE ERA"/>
    <property type="match status" value="1"/>
</dbReference>
<dbReference type="AlphaFoldDB" id="A0A8C9SWL0"/>
<evidence type="ECO:0000256" key="14">
    <source>
        <dbReference type="ARBA" id="ARBA00025227"/>
    </source>
</evidence>
<evidence type="ECO:0000313" key="21">
    <source>
        <dbReference type="Proteomes" id="UP000694397"/>
    </source>
</evidence>
<dbReference type="Pfam" id="PF07650">
    <property type="entry name" value="KH_2"/>
    <property type="match status" value="1"/>
</dbReference>
<evidence type="ECO:0000256" key="17">
    <source>
        <dbReference type="PROSITE-ProRule" id="PRU01050"/>
    </source>
</evidence>
<dbReference type="InterPro" id="IPR005225">
    <property type="entry name" value="Small_GTP-bd"/>
</dbReference>
<organism evidence="20 21">
    <name type="scientific">Scleropages formosus</name>
    <name type="common">Asian bonytongue</name>
    <name type="synonym">Osteoglossum formosum</name>
    <dbReference type="NCBI Taxonomy" id="113540"/>
    <lineage>
        <taxon>Eukaryota</taxon>
        <taxon>Metazoa</taxon>
        <taxon>Chordata</taxon>
        <taxon>Craniata</taxon>
        <taxon>Vertebrata</taxon>
        <taxon>Euteleostomi</taxon>
        <taxon>Actinopterygii</taxon>
        <taxon>Neopterygii</taxon>
        <taxon>Teleostei</taxon>
        <taxon>Osteoglossocephala</taxon>
        <taxon>Osteoglossomorpha</taxon>
        <taxon>Osteoglossiformes</taxon>
        <taxon>Osteoglossidae</taxon>
        <taxon>Scleropages</taxon>
    </lineage>
</organism>
<dbReference type="Ensembl" id="ENSSFOT00015069483.1">
    <property type="protein sequence ID" value="ENSSFOP00015039959.1"/>
    <property type="gene ID" value="ENSSFOG00015015511.2"/>
</dbReference>
<dbReference type="SUPFAM" id="SSF54814">
    <property type="entry name" value="Prokaryotic type KH domain (KH-domain type II)"/>
    <property type="match status" value="1"/>
</dbReference>
<dbReference type="RefSeq" id="XP_018610991.2">
    <property type="nucleotide sequence ID" value="XM_018755475.2"/>
</dbReference>
<evidence type="ECO:0000256" key="2">
    <source>
        <dbReference type="ARBA" id="ARBA00004637"/>
    </source>
</evidence>
<keyword evidence="10" id="KW-0809">Transit peptide</keyword>
<evidence type="ECO:0000256" key="6">
    <source>
        <dbReference type="ARBA" id="ARBA00022730"/>
    </source>
</evidence>
<evidence type="ECO:0000256" key="16">
    <source>
        <dbReference type="PROSITE-ProRule" id="PRU00118"/>
    </source>
</evidence>
<dbReference type="NCBIfam" id="TIGR00231">
    <property type="entry name" value="small_GTP"/>
    <property type="match status" value="1"/>
</dbReference>
<comment type="function">
    <text evidence="14">Probable GTPase that plays a role in the mitochondrial ribosomal small subunit assembly. Specifically binds the 12S mitochondrial rRNA (12S mt-rRNA) to a 33 nucleotide section delineating the 3' terminal stem-loop region. May act as a chaperone that protects the 12S mt-rRNA on the 28S mitoribosomal subunit during ribosomal small subunit assembly.</text>
</comment>
<dbReference type="InterPro" id="IPR004044">
    <property type="entry name" value="KH_dom_type_2"/>
</dbReference>
<evidence type="ECO:0000259" key="18">
    <source>
        <dbReference type="PROSITE" id="PS50823"/>
    </source>
</evidence>
<dbReference type="InterPro" id="IPR027417">
    <property type="entry name" value="P-loop_NTPase"/>
</dbReference>
<dbReference type="FunFam" id="3.40.50.300:FF:002220">
    <property type="entry name" value="GTPase Era, mitochondrial"/>
    <property type="match status" value="1"/>
</dbReference>
<proteinExistence type="inferred from homology"/>
<reference evidence="20" key="3">
    <citation type="submission" date="2025-09" db="UniProtKB">
        <authorList>
            <consortium name="Ensembl"/>
        </authorList>
    </citation>
    <scope>IDENTIFICATION</scope>
</reference>
<dbReference type="GO" id="GO:0000028">
    <property type="term" value="P:ribosomal small subunit assembly"/>
    <property type="evidence" value="ECO:0007669"/>
    <property type="project" value="TreeGrafter"/>
</dbReference>